<evidence type="ECO:0000256" key="2">
    <source>
        <dbReference type="ARBA" id="ARBA00010961"/>
    </source>
</evidence>
<keyword evidence="3" id="KW-0815">Transposition</keyword>
<evidence type="ECO:0000313" key="7">
    <source>
        <dbReference type="EMBL" id="SOZ75210.1"/>
    </source>
</evidence>
<evidence type="ECO:0000313" key="9">
    <source>
        <dbReference type="Proteomes" id="UP000256952"/>
    </source>
</evidence>
<sequence>MPIRQGSDDRRGGAGRLLGVQDGPDRSGPSAPSSVITWATQLVPSAGASRPSSARQGRQDGSDRRWPLRVDIPRDRGRQLRFAPILIPKHERHFTGFDNKIIAIYVRGMTVR</sequence>
<dbReference type="AlphaFoldDB" id="A0A375FIE6"/>
<protein>
    <recommendedName>
        <fullName evidence="10">Transposase</fullName>
    </recommendedName>
</protein>
<evidence type="ECO:0000256" key="5">
    <source>
        <dbReference type="ARBA" id="ARBA00023172"/>
    </source>
</evidence>
<evidence type="ECO:0000256" key="6">
    <source>
        <dbReference type="SAM" id="MobiDB-lite"/>
    </source>
</evidence>
<feature type="compositionally biased region" description="Basic and acidic residues" evidence="6">
    <location>
        <begin position="57"/>
        <end position="70"/>
    </location>
</feature>
<evidence type="ECO:0008006" key="10">
    <source>
        <dbReference type="Google" id="ProtNLM"/>
    </source>
</evidence>
<evidence type="ECO:0000256" key="3">
    <source>
        <dbReference type="ARBA" id="ARBA00022578"/>
    </source>
</evidence>
<feature type="compositionally biased region" description="Polar residues" evidence="6">
    <location>
        <begin position="30"/>
        <end position="43"/>
    </location>
</feature>
<dbReference type="Proteomes" id="UP000256952">
    <property type="component" value="Unassembled WGS sequence"/>
</dbReference>
<organism evidence="7 9">
    <name type="scientific">Cupriavidus taiwanensis</name>
    <dbReference type="NCBI Taxonomy" id="164546"/>
    <lineage>
        <taxon>Bacteria</taxon>
        <taxon>Pseudomonadati</taxon>
        <taxon>Pseudomonadota</taxon>
        <taxon>Betaproteobacteria</taxon>
        <taxon>Burkholderiales</taxon>
        <taxon>Burkholderiaceae</taxon>
        <taxon>Cupriavidus</taxon>
    </lineage>
</organism>
<evidence type="ECO:0000256" key="1">
    <source>
        <dbReference type="ARBA" id="ARBA00002190"/>
    </source>
</evidence>
<comment type="similarity">
    <text evidence="2">Belongs to the transposase mutator family.</text>
</comment>
<comment type="function">
    <text evidence="1">Required for the transposition of the insertion element.</text>
</comment>
<feature type="compositionally biased region" description="Low complexity" evidence="6">
    <location>
        <begin position="44"/>
        <end position="56"/>
    </location>
</feature>
<dbReference type="EMBL" id="LT984809">
    <property type="protein sequence ID" value="SPD49319.1"/>
    <property type="molecule type" value="Genomic_DNA"/>
</dbReference>
<dbReference type="Pfam" id="PF00872">
    <property type="entry name" value="Transposase_mut"/>
    <property type="match status" value="1"/>
</dbReference>
<dbReference type="InterPro" id="IPR001207">
    <property type="entry name" value="Transposase_mutator"/>
</dbReference>
<gene>
    <name evidence="8" type="ORF">CBM2612_P0664</name>
    <name evidence="7" type="ORF">CBM2613_U10112</name>
</gene>
<reference evidence="7" key="2">
    <citation type="submission" date="2018-01" db="EMBL/GenBank/DDBJ databases">
        <authorList>
            <person name="Clerissi C."/>
        </authorList>
    </citation>
    <scope>NUCLEOTIDE SEQUENCE</scope>
    <source>
        <strain evidence="7">Cupriavidus taiwanensis STM 8556</strain>
    </source>
</reference>
<feature type="compositionally biased region" description="Basic and acidic residues" evidence="6">
    <location>
        <begin position="1"/>
        <end position="12"/>
    </location>
</feature>
<dbReference type="GO" id="GO:0003677">
    <property type="term" value="F:DNA binding"/>
    <property type="evidence" value="ECO:0007669"/>
    <property type="project" value="UniProtKB-KW"/>
</dbReference>
<accession>A0A375FIE6</accession>
<keyword evidence="4" id="KW-0238">DNA-binding</keyword>
<geneLocation type="plasmid" evidence="8">
    <name>I</name>
</geneLocation>
<keyword evidence="5" id="KW-0233">DNA recombination</keyword>
<proteinExistence type="inferred from homology"/>
<evidence type="ECO:0000256" key="4">
    <source>
        <dbReference type="ARBA" id="ARBA00023125"/>
    </source>
</evidence>
<dbReference type="GO" id="GO:0004803">
    <property type="term" value="F:transposase activity"/>
    <property type="evidence" value="ECO:0007669"/>
    <property type="project" value="InterPro"/>
</dbReference>
<name>A0A375FIE6_9BURK</name>
<dbReference type="GO" id="GO:0006313">
    <property type="term" value="P:DNA transposition"/>
    <property type="evidence" value="ECO:0007669"/>
    <property type="project" value="InterPro"/>
</dbReference>
<reference evidence="8 9" key="1">
    <citation type="submission" date="2018-01" db="EMBL/GenBank/DDBJ databases">
        <authorList>
            <person name="Gaut B.S."/>
            <person name="Morton B.R."/>
            <person name="Clegg M.T."/>
            <person name="Duvall M.R."/>
        </authorList>
    </citation>
    <scope>NUCLEOTIDE SEQUENCE [LARGE SCALE GENOMIC DNA]</scope>
    <source>
        <strain evidence="8">Cupriavidus taiwanensis STM 8555</strain>
        <plasmid evidence="8">I</plasmid>
    </source>
</reference>
<keyword evidence="8" id="KW-0614">Plasmid</keyword>
<dbReference type="EMBL" id="OFTH01000052">
    <property type="protein sequence ID" value="SOZ75210.1"/>
    <property type="molecule type" value="Genomic_DNA"/>
</dbReference>
<evidence type="ECO:0000313" key="8">
    <source>
        <dbReference type="EMBL" id="SPD49319.1"/>
    </source>
</evidence>
<feature type="region of interest" description="Disordered" evidence="6">
    <location>
        <begin position="1"/>
        <end position="70"/>
    </location>
</feature>